<feature type="chain" id="PRO_5020256565" evidence="1">
    <location>
        <begin position="25"/>
        <end position="107"/>
    </location>
</feature>
<sequence length="107" mass="11959">MMKKNLLAIFAFCIVLFSAGSAFAYSGELFRVCGLNPAGDNYLSLRECGNSNCKEVTRLGPGTYLWTMEPFDEQGWRQVVPMYGVADMFSGDPDVGFVFARYICRVE</sequence>
<keyword evidence="1" id="KW-0732">Signal</keyword>
<evidence type="ECO:0000313" key="2">
    <source>
        <dbReference type="EMBL" id="TDQ60505.1"/>
    </source>
</evidence>
<reference evidence="2 3" key="1">
    <citation type="submission" date="2019-03" db="EMBL/GenBank/DDBJ databases">
        <title>Genomic Encyclopedia of Type Strains, Phase III (KMG-III): the genomes of soil and plant-associated and newly described type strains.</title>
        <authorList>
            <person name="Whitman W."/>
        </authorList>
    </citation>
    <scope>NUCLEOTIDE SEQUENCE [LARGE SCALE GENOMIC DNA]</scope>
    <source>
        <strain evidence="2 3">CGMCC 1.7002</strain>
    </source>
</reference>
<dbReference type="OrthoDB" id="9816009at2"/>
<name>A0A4R6VMD5_9HYPH</name>
<dbReference type="Proteomes" id="UP000295391">
    <property type="component" value="Unassembled WGS sequence"/>
</dbReference>
<gene>
    <name evidence="2" type="ORF">ATL17_3394</name>
</gene>
<dbReference type="RefSeq" id="WP_133573991.1">
    <property type="nucleotide sequence ID" value="NZ_SNYR01000004.1"/>
</dbReference>
<evidence type="ECO:0000313" key="3">
    <source>
        <dbReference type="Proteomes" id="UP000295391"/>
    </source>
</evidence>
<evidence type="ECO:0000256" key="1">
    <source>
        <dbReference type="SAM" id="SignalP"/>
    </source>
</evidence>
<proteinExistence type="predicted"/>
<dbReference type="EMBL" id="SNYR01000004">
    <property type="protein sequence ID" value="TDQ60505.1"/>
    <property type="molecule type" value="Genomic_DNA"/>
</dbReference>
<accession>A0A4R6VMD5</accession>
<keyword evidence="3" id="KW-1185">Reference proteome</keyword>
<organism evidence="2 3">
    <name type="scientific">Maritalea mobilis</name>
    <dbReference type="NCBI Taxonomy" id="483324"/>
    <lineage>
        <taxon>Bacteria</taxon>
        <taxon>Pseudomonadati</taxon>
        <taxon>Pseudomonadota</taxon>
        <taxon>Alphaproteobacteria</taxon>
        <taxon>Hyphomicrobiales</taxon>
        <taxon>Devosiaceae</taxon>
        <taxon>Maritalea</taxon>
    </lineage>
</organism>
<dbReference type="AlphaFoldDB" id="A0A4R6VMD5"/>
<feature type="signal peptide" evidence="1">
    <location>
        <begin position="1"/>
        <end position="24"/>
    </location>
</feature>
<comment type="caution">
    <text evidence="2">The sequence shown here is derived from an EMBL/GenBank/DDBJ whole genome shotgun (WGS) entry which is preliminary data.</text>
</comment>
<protein>
    <submittedName>
        <fullName evidence="2">Uncharacterized protein</fullName>
    </submittedName>
</protein>